<name>A0A7S2QER8_9DINO</name>
<keyword evidence="2" id="KW-0472">Membrane</keyword>
<evidence type="ECO:0000256" key="2">
    <source>
        <dbReference type="SAM" id="Phobius"/>
    </source>
</evidence>
<feature type="transmembrane region" description="Helical" evidence="2">
    <location>
        <begin position="233"/>
        <end position="263"/>
    </location>
</feature>
<proteinExistence type="predicted"/>
<gene>
    <name evidence="3" type="ORF">BRAN1462_LOCUS58142</name>
</gene>
<feature type="transmembrane region" description="Helical" evidence="2">
    <location>
        <begin position="161"/>
        <end position="186"/>
    </location>
</feature>
<sequence>MALPASGVQDDLEGSMTESNASSATMPAPKEGALVELPRRGAYLPRRVVQLVPREKEEPDSSFTAHFTALSHLLTGRFLTLNKREEPSGLKDSVLNEMQNLGVIAALLTTLFFPLLYENTSDILEEKYAGSGLDIHGSRIGAMLGHDAVDAMLNFLADLDVLYYGIACVSFGFATICCLCLMLVIGKMDDDEQVKRFLARMGWKMRVPFLCCMAGWAGSFGIGLRMACVIKQWWTLLVGSVAVGCIGLGSSWCTMLCGVMCVMDVLDEAGAIRPLCLSAEEVCSDVASYVAEAGDESSLSGCTFALSAVGPCGETVPLSNVTRLRVSVEFRRQMGKLVGATAEELALALAAM</sequence>
<organism evidence="3">
    <name type="scientific">Zooxanthella nutricula</name>
    <dbReference type="NCBI Taxonomy" id="1333877"/>
    <lineage>
        <taxon>Eukaryota</taxon>
        <taxon>Sar</taxon>
        <taxon>Alveolata</taxon>
        <taxon>Dinophyceae</taxon>
        <taxon>Peridiniales</taxon>
        <taxon>Peridiniales incertae sedis</taxon>
        <taxon>Zooxanthella</taxon>
    </lineage>
</organism>
<protein>
    <submittedName>
        <fullName evidence="3">Uncharacterized protein</fullName>
    </submittedName>
</protein>
<accession>A0A7S2QER8</accession>
<keyword evidence="2" id="KW-0812">Transmembrane</keyword>
<feature type="compositionally biased region" description="Polar residues" evidence="1">
    <location>
        <begin position="16"/>
        <end position="25"/>
    </location>
</feature>
<evidence type="ECO:0000313" key="3">
    <source>
        <dbReference type="EMBL" id="CAD9640320.1"/>
    </source>
</evidence>
<feature type="region of interest" description="Disordered" evidence="1">
    <location>
        <begin position="1"/>
        <end position="32"/>
    </location>
</feature>
<dbReference type="EMBL" id="HBGW01091647">
    <property type="protein sequence ID" value="CAD9640320.1"/>
    <property type="molecule type" value="Transcribed_RNA"/>
</dbReference>
<evidence type="ECO:0000256" key="1">
    <source>
        <dbReference type="SAM" id="MobiDB-lite"/>
    </source>
</evidence>
<feature type="transmembrane region" description="Helical" evidence="2">
    <location>
        <begin position="100"/>
        <end position="117"/>
    </location>
</feature>
<keyword evidence="2" id="KW-1133">Transmembrane helix</keyword>
<dbReference type="AlphaFoldDB" id="A0A7S2QER8"/>
<reference evidence="3" key="1">
    <citation type="submission" date="2021-01" db="EMBL/GenBank/DDBJ databases">
        <authorList>
            <person name="Corre E."/>
            <person name="Pelletier E."/>
            <person name="Niang G."/>
            <person name="Scheremetjew M."/>
            <person name="Finn R."/>
            <person name="Kale V."/>
            <person name="Holt S."/>
            <person name="Cochrane G."/>
            <person name="Meng A."/>
            <person name="Brown T."/>
            <person name="Cohen L."/>
        </authorList>
    </citation>
    <scope>NUCLEOTIDE SEQUENCE</scope>
    <source>
        <strain evidence="3">RCC3387</strain>
    </source>
</reference>
<feature type="transmembrane region" description="Helical" evidence="2">
    <location>
        <begin position="207"/>
        <end position="227"/>
    </location>
</feature>